<keyword evidence="3" id="KW-1185">Reference proteome</keyword>
<gene>
    <name evidence="2" type="ORF">MEBOL_002844</name>
</gene>
<dbReference type="OrthoDB" id="5524490at2"/>
<dbReference type="InterPro" id="IPR011989">
    <property type="entry name" value="ARM-like"/>
</dbReference>
<feature type="region of interest" description="Disordered" evidence="1">
    <location>
        <begin position="20"/>
        <end position="44"/>
    </location>
</feature>
<dbReference type="PROSITE" id="PS51257">
    <property type="entry name" value="PROKAR_LIPOPROTEIN"/>
    <property type="match status" value="1"/>
</dbReference>
<dbReference type="InterPro" id="IPR016024">
    <property type="entry name" value="ARM-type_fold"/>
</dbReference>
<evidence type="ECO:0000313" key="2">
    <source>
        <dbReference type="EMBL" id="ATB29395.1"/>
    </source>
</evidence>
<evidence type="ECO:0000313" key="3">
    <source>
        <dbReference type="Proteomes" id="UP000217289"/>
    </source>
</evidence>
<reference evidence="2 3" key="1">
    <citation type="submission" date="2017-06" db="EMBL/GenBank/DDBJ databases">
        <authorList>
            <person name="Kim H.J."/>
            <person name="Triplett B.A."/>
        </authorList>
    </citation>
    <scope>NUCLEOTIDE SEQUENCE [LARGE SCALE GENOMIC DNA]</scope>
    <source>
        <strain evidence="2 3">DSM 14713</strain>
    </source>
</reference>
<accession>A0A250ICB3</accession>
<dbReference type="EMBL" id="CP022163">
    <property type="protein sequence ID" value="ATB29395.1"/>
    <property type="molecule type" value="Genomic_DNA"/>
</dbReference>
<dbReference type="AlphaFoldDB" id="A0A250ICB3"/>
<dbReference type="Gene3D" id="1.25.10.10">
    <property type="entry name" value="Leucine-rich Repeat Variant"/>
    <property type="match status" value="1"/>
</dbReference>
<evidence type="ECO:0008006" key="4">
    <source>
        <dbReference type="Google" id="ProtNLM"/>
    </source>
</evidence>
<dbReference type="KEGG" id="mbd:MEBOL_002844"/>
<sequence>MKRFLVGLVLLSTACGTTSRQTVPTAAPPALPHPAFDSRSAPAAQNAPPSNLYVFEGVDVFGARGLSREQVLGLLTFPAPGTRVDPSQKDFIDRLIESKKRLLEAHALPFCRFSVGQWMPTHTMHVTVDLVEPGDEWRMPFSPEPQGDVPDPEGLLEAWKAYQTRFWELRRQGAVPEYGNGGGTCRALLCHGGFAHPELAPLEQRFIDGVPRQADALVRVLREDADSGERYRALMLLPYVSSREWIIQAALPSVRDADQGVRNEALRLLGEMQAGQPRVLIPLDPVLEALWYPLSSDRNKAGWALVRLVETEGAVHRQRILERSGEVLLQMLQMKDRIDHEPAHNVLALLAGEDLGEDVEAWRAWVNAGRK</sequence>
<proteinExistence type="predicted"/>
<dbReference type="RefSeq" id="WP_095977963.1">
    <property type="nucleotide sequence ID" value="NZ_CP022163.1"/>
</dbReference>
<name>A0A250ICB3_9BACT</name>
<dbReference type="Proteomes" id="UP000217289">
    <property type="component" value="Chromosome"/>
</dbReference>
<dbReference type="SUPFAM" id="SSF48371">
    <property type="entry name" value="ARM repeat"/>
    <property type="match status" value="1"/>
</dbReference>
<protein>
    <recommendedName>
        <fullName evidence="4">HEAT repeat domain-containing protein</fullName>
    </recommendedName>
</protein>
<organism evidence="2 3">
    <name type="scientific">Melittangium boletus DSM 14713</name>
    <dbReference type="NCBI Taxonomy" id="1294270"/>
    <lineage>
        <taxon>Bacteria</taxon>
        <taxon>Pseudomonadati</taxon>
        <taxon>Myxococcota</taxon>
        <taxon>Myxococcia</taxon>
        <taxon>Myxococcales</taxon>
        <taxon>Cystobacterineae</taxon>
        <taxon>Archangiaceae</taxon>
        <taxon>Melittangium</taxon>
    </lineage>
</organism>
<evidence type="ECO:0000256" key="1">
    <source>
        <dbReference type="SAM" id="MobiDB-lite"/>
    </source>
</evidence>